<dbReference type="PANTHER" id="PTHR11434">
    <property type="entry name" value="NADH-UBIQUINONE OXIDOREDUCTASE SUBUNIT ND4L"/>
    <property type="match status" value="1"/>
</dbReference>
<proteinExistence type="inferred from homology"/>
<evidence type="ECO:0000256" key="17">
    <source>
        <dbReference type="RuleBase" id="RU004419"/>
    </source>
</evidence>
<geneLocation type="mitochondrion" evidence="18"/>
<comment type="similarity">
    <text evidence="3 17">Belongs to the complex I subunit 4L family.</text>
</comment>
<evidence type="ECO:0000256" key="9">
    <source>
        <dbReference type="ARBA" id="ARBA00022967"/>
    </source>
</evidence>
<feature type="transmembrane region" description="Helical" evidence="17">
    <location>
        <begin position="26"/>
        <end position="48"/>
    </location>
</feature>
<keyword evidence="13 17" id="KW-0830">Ubiquinone</keyword>
<dbReference type="AlphaFoldDB" id="A0A0S2MR20"/>
<evidence type="ECO:0000256" key="7">
    <source>
        <dbReference type="ARBA" id="ARBA00022660"/>
    </source>
</evidence>
<evidence type="ECO:0000256" key="15">
    <source>
        <dbReference type="ARBA" id="ARBA00023136"/>
    </source>
</evidence>
<evidence type="ECO:0000256" key="10">
    <source>
        <dbReference type="ARBA" id="ARBA00022982"/>
    </source>
</evidence>
<evidence type="ECO:0000256" key="12">
    <source>
        <dbReference type="ARBA" id="ARBA00023027"/>
    </source>
</evidence>
<evidence type="ECO:0000256" key="5">
    <source>
        <dbReference type="ARBA" id="ARBA00016612"/>
    </source>
</evidence>
<dbReference type="GO" id="GO:0042773">
    <property type="term" value="P:ATP synthesis coupled electron transport"/>
    <property type="evidence" value="ECO:0007669"/>
    <property type="project" value="UniProtKB-UniRule"/>
</dbReference>
<comment type="catalytic activity">
    <reaction evidence="16 17">
        <text>a ubiquinone + NADH + 5 H(+)(in) = a ubiquinol + NAD(+) + 4 H(+)(out)</text>
        <dbReference type="Rhea" id="RHEA:29091"/>
        <dbReference type="Rhea" id="RHEA-COMP:9565"/>
        <dbReference type="Rhea" id="RHEA-COMP:9566"/>
        <dbReference type="ChEBI" id="CHEBI:15378"/>
        <dbReference type="ChEBI" id="CHEBI:16389"/>
        <dbReference type="ChEBI" id="CHEBI:17976"/>
        <dbReference type="ChEBI" id="CHEBI:57540"/>
        <dbReference type="ChEBI" id="CHEBI:57945"/>
        <dbReference type="EC" id="7.1.1.2"/>
    </reaction>
</comment>
<dbReference type="GO" id="GO:0008137">
    <property type="term" value="F:NADH dehydrogenase (ubiquinone) activity"/>
    <property type="evidence" value="ECO:0007669"/>
    <property type="project" value="UniProtKB-EC"/>
</dbReference>
<evidence type="ECO:0000256" key="11">
    <source>
        <dbReference type="ARBA" id="ARBA00022989"/>
    </source>
</evidence>
<keyword evidence="8 17" id="KW-0812">Transmembrane</keyword>
<sequence>MMIMFIVLLVLSGGVSFILNKKHLLLALMSMEYLILPLYLGMFIYLNLMNYEQYFSLIFLSISVCESALGLSLLVSLIRTHGNDYVKNMVVLW</sequence>
<dbReference type="EC" id="7.1.1.2" evidence="4 17"/>
<keyword evidence="9 17" id="KW-1278">Translocase</keyword>
<comment type="subcellular location">
    <subcellularLocation>
        <location evidence="17">Mitochondrion inner membrane</location>
        <topology evidence="17">Multi-pass membrane protein</topology>
    </subcellularLocation>
    <subcellularLocation>
        <location evidence="2">Mitochondrion membrane</location>
        <topology evidence="2">Multi-pass membrane protein</topology>
    </subcellularLocation>
</comment>
<keyword evidence="6 17" id="KW-0813">Transport</keyword>
<comment type="function">
    <text evidence="1">Core subunit of the mitochondrial membrane respiratory chain NADH dehydrogenase (Complex I) that is believed to belong to the minimal assembly required for catalysis. Complex I functions in the transfer of electrons from NADH to the respiratory chain. The immediate electron acceptor for the enzyme is believed to be ubiquinone.</text>
</comment>
<keyword evidence="11 17" id="KW-1133">Transmembrane helix</keyword>
<dbReference type="Pfam" id="PF00420">
    <property type="entry name" value="Oxidored_q2"/>
    <property type="match status" value="1"/>
</dbReference>
<evidence type="ECO:0000313" key="18">
    <source>
        <dbReference type="EMBL" id="ALO77171.1"/>
    </source>
</evidence>
<feature type="transmembrane region" description="Helical" evidence="17">
    <location>
        <begin position="55"/>
        <end position="78"/>
    </location>
</feature>
<dbReference type="EMBL" id="JX412815">
    <property type="protein sequence ID" value="ALO77171.1"/>
    <property type="molecule type" value="Genomic_DNA"/>
</dbReference>
<keyword evidence="7 17" id="KW-0679">Respiratory chain</keyword>
<organism evidence="18">
    <name type="scientific">Phloiophilus edwardsi</name>
    <dbReference type="NCBI Taxonomy" id="295730"/>
    <lineage>
        <taxon>Eukaryota</taxon>
        <taxon>Metazoa</taxon>
        <taxon>Ecdysozoa</taxon>
        <taxon>Arthropoda</taxon>
        <taxon>Hexapoda</taxon>
        <taxon>Insecta</taxon>
        <taxon>Pterygota</taxon>
        <taxon>Neoptera</taxon>
        <taxon>Endopterygota</taxon>
        <taxon>Coleoptera</taxon>
        <taxon>Polyphaga</taxon>
        <taxon>Cucujiformia</taxon>
        <taxon>Phloiophilidae</taxon>
        <taxon>Phloiophilus</taxon>
    </lineage>
</organism>
<name>A0A0S2MR20_9CUCU</name>
<keyword evidence="12 17" id="KW-0520">NAD</keyword>
<evidence type="ECO:0000256" key="14">
    <source>
        <dbReference type="ARBA" id="ARBA00023128"/>
    </source>
</evidence>
<keyword evidence="17" id="KW-0999">Mitochondrion inner membrane</keyword>
<dbReference type="PANTHER" id="PTHR11434:SF0">
    <property type="entry name" value="NADH-UBIQUINONE OXIDOREDUCTASE CHAIN 4L"/>
    <property type="match status" value="1"/>
</dbReference>
<accession>A0A0S2MR20</accession>
<dbReference type="Gene3D" id="1.10.287.3510">
    <property type="match status" value="1"/>
</dbReference>
<keyword evidence="14 17" id="KW-0496">Mitochondrion</keyword>
<comment type="function">
    <text evidence="17">Core subunit of the mitochondrial membrane respiratory chain NADH dehydrogenase (Complex I) which catalyzes electron transfer from NADH through the respiratory chain, using ubiquinone as an electron acceptor.</text>
</comment>
<evidence type="ECO:0000256" key="1">
    <source>
        <dbReference type="ARBA" id="ARBA00003257"/>
    </source>
</evidence>
<dbReference type="InterPro" id="IPR001133">
    <property type="entry name" value="NADH_UbQ_OxRdtase_chain4L/K"/>
</dbReference>
<gene>
    <name evidence="18" type="primary">nad4l</name>
</gene>
<keyword evidence="15 17" id="KW-0472">Membrane</keyword>
<evidence type="ECO:0000256" key="16">
    <source>
        <dbReference type="ARBA" id="ARBA00049551"/>
    </source>
</evidence>
<evidence type="ECO:0000256" key="2">
    <source>
        <dbReference type="ARBA" id="ARBA00004225"/>
    </source>
</evidence>
<dbReference type="GO" id="GO:0005743">
    <property type="term" value="C:mitochondrial inner membrane"/>
    <property type="evidence" value="ECO:0007669"/>
    <property type="project" value="UniProtKB-SubCell"/>
</dbReference>
<dbReference type="GO" id="GO:0016651">
    <property type="term" value="F:oxidoreductase activity, acting on NAD(P)H"/>
    <property type="evidence" value="ECO:0007669"/>
    <property type="project" value="InterPro"/>
</dbReference>
<keyword evidence="10 17" id="KW-0249">Electron transport</keyword>
<evidence type="ECO:0000256" key="8">
    <source>
        <dbReference type="ARBA" id="ARBA00022692"/>
    </source>
</evidence>
<evidence type="ECO:0000256" key="6">
    <source>
        <dbReference type="ARBA" id="ARBA00022448"/>
    </source>
</evidence>
<evidence type="ECO:0000256" key="4">
    <source>
        <dbReference type="ARBA" id="ARBA00012944"/>
    </source>
</evidence>
<protein>
    <recommendedName>
        <fullName evidence="5 17">NADH-ubiquinone oxidoreductase chain 4L</fullName>
        <ecNumber evidence="4 17">7.1.1.2</ecNumber>
    </recommendedName>
</protein>
<evidence type="ECO:0000256" key="13">
    <source>
        <dbReference type="ARBA" id="ARBA00023075"/>
    </source>
</evidence>
<dbReference type="InterPro" id="IPR039428">
    <property type="entry name" value="NUOK/Mnh_C1-like"/>
</dbReference>
<dbReference type="GO" id="GO:0030964">
    <property type="term" value="C:NADH dehydrogenase complex"/>
    <property type="evidence" value="ECO:0007669"/>
    <property type="project" value="TreeGrafter"/>
</dbReference>
<evidence type="ECO:0000256" key="3">
    <source>
        <dbReference type="ARBA" id="ARBA00010519"/>
    </source>
</evidence>
<reference evidence="18" key="1">
    <citation type="submission" date="2012-06" db="EMBL/GenBank/DDBJ databases">
        <title>Mitogenomics of the Coleoptera under dense taxon sampling.</title>
        <authorList>
            <person name="Timmermans M.J.T.N."/>
            <person name="Lim J."/>
            <person name="Dodsworth S."/>
            <person name="Haran J."/>
            <person name="Ahrens D."/>
            <person name="Bocak L."/>
            <person name="London A."/>
            <person name="Culverwell L."/>
            <person name="Vogler A.P."/>
        </authorList>
    </citation>
    <scope>NUCLEOTIDE SEQUENCE</scope>
</reference>